<dbReference type="InterPro" id="IPR003741">
    <property type="entry name" value="LUD_dom"/>
</dbReference>
<gene>
    <name evidence="1" type="primary">lutC</name>
    <name evidence="3" type="ORF">CAB88_06135</name>
</gene>
<dbReference type="PANTHER" id="PTHR43682:SF1">
    <property type="entry name" value="LACTATE UTILIZATION PROTEIN C"/>
    <property type="match status" value="1"/>
</dbReference>
<comment type="function">
    <text evidence="1">Is involved in L-lactate degradation and allows cells to grow with lactate as the sole carbon source.</text>
</comment>
<dbReference type="InterPro" id="IPR022823">
    <property type="entry name" value="LutC"/>
</dbReference>
<dbReference type="GO" id="GO:0006089">
    <property type="term" value="P:lactate metabolic process"/>
    <property type="evidence" value="ECO:0007669"/>
    <property type="project" value="UniProtKB-UniRule"/>
</dbReference>
<evidence type="ECO:0000259" key="2">
    <source>
        <dbReference type="Pfam" id="PF02589"/>
    </source>
</evidence>
<sequence length="236" mass="26349">MTGLIQNRDAFLDNIAKELGRARKTEGVERPVWKSNVNIETLKDCSQEELLEVFKKQCTNIHTTVVETTNDRLGEDLQKVIMENGGGPILLSADERFDAYGLTSLFKEELPKRDVEVNVWDPERKDENMRLAEKANIGIAFSDYTLAESGTIVVQSHKGQGRSLHFLPTVYFAIIPRETLVPRITQAVQDMNLRVENGETAASCINFITGPSNSADIEMNLVVGVHGPLKAVYFIV</sequence>
<dbReference type="RefSeq" id="WP_000147182.1">
    <property type="nucleotide sequence ID" value="NZ_CP015350.1"/>
</dbReference>
<comment type="similarity">
    <text evidence="1">Belongs to the LutC/YkgG family.</text>
</comment>
<dbReference type="Proteomes" id="UP000194143">
    <property type="component" value="Chromosome"/>
</dbReference>
<organism evidence="3 4">
    <name type="scientific">Bacillus thuringiensis</name>
    <dbReference type="NCBI Taxonomy" id="1428"/>
    <lineage>
        <taxon>Bacteria</taxon>
        <taxon>Bacillati</taxon>
        <taxon>Bacillota</taxon>
        <taxon>Bacilli</taxon>
        <taxon>Bacillales</taxon>
        <taxon>Bacillaceae</taxon>
        <taxon>Bacillus</taxon>
        <taxon>Bacillus cereus group</taxon>
    </lineage>
</organism>
<dbReference type="PANTHER" id="PTHR43682">
    <property type="entry name" value="LACTATE UTILIZATION PROTEIN C"/>
    <property type="match status" value="1"/>
</dbReference>
<dbReference type="EMBL" id="CP021061">
    <property type="protein sequence ID" value="ARP56683.1"/>
    <property type="molecule type" value="Genomic_DNA"/>
</dbReference>
<dbReference type="InterPro" id="IPR024185">
    <property type="entry name" value="FTHF_cligase-like_sf"/>
</dbReference>
<proteinExistence type="inferred from homology"/>
<accession>A0A1B1L2N3</accession>
<name>A0A1B1L2N3_BACTU</name>
<protein>
    <recommendedName>
        <fullName evidence="1">Lactate utilization protein C</fullName>
    </recommendedName>
</protein>
<feature type="domain" description="LUD" evidence="2">
    <location>
        <begin position="51"/>
        <end position="236"/>
    </location>
</feature>
<keyword evidence="4" id="KW-1185">Reference proteome</keyword>
<dbReference type="GeneID" id="67465797"/>
<dbReference type="SMR" id="A0A1B1L2N3"/>
<dbReference type="InterPro" id="IPR037171">
    <property type="entry name" value="NagB/RpiA_transferase-like"/>
</dbReference>
<dbReference type="AlphaFoldDB" id="A0A1B1L2N3"/>
<dbReference type="SUPFAM" id="SSF100950">
    <property type="entry name" value="NagB/RpiA/CoA transferase-like"/>
    <property type="match status" value="1"/>
</dbReference>
<dbReference type="HAMAP" id="MF_02104">
    <property type="entry name" value="LutC"/>
    <property type="match status" value="1"/>
</dbReference>
<evidence type="ECO:0000313" key="4">
    <source>
        <dbReference type="Proteomes" id="UP000194143"/>
    </source>
</evidence>
<dbReference type="Gene3D" id="3.40.50.10420">
    <property type="entry name" value="NagB/RpiA/CoA transferase-like"/>
    <property type="match status" value="1"/>
</dbReference>
<dbReference type="Pfam" id="PF02589">
    <property type="entry name" value="LUD_dom"/>
    <property type="match status" value="1"/>
</dbReference>
<evidence type="ECO:0000313" key="3">
    <source>
        <dbReference type="EMBL" id="ARP56683.1"/>
    </source>
</evidence>
<reference evidence="3 4" key="1">
    <citation type="submission" date="2017-04" db="EMBL/GenBank/DDBJ databases">
        <title>Complete Genome Sequence of Bacillus thuringiensis type Strain ATCC 10792.</title>
        <authorList>
            <person name="Oh D.-H."/>
            <person name="Park B.-J."/>
            <person name="Shuai W."/>
            <person name="Chelliah R."/>
        </authorList>
    </citation>
    <scope>NUCLEOTIDE SEQUENCE [LARGE SCALE GENOMIC DNA]</scope>
    <source>
        <strain evidence="3 4">ATCC 10792</strain>
    </source>
</reference>
<evidence type="ECO:0000256" key="1">
    <source>
        <dbReference type="HAMAP-Rule" id="MF_02104"/>
    </source>
</evidence>